<keyword evidence="2" id="KW-1185">Reference proteome</keyword>
<evidence type="ECO:0000313" key="1">
    <source>
        <dbReference type="EMBL" id="WQF88253.1"/>
    </source>
</evidence>
<name>A0AAX4IYL0_9PEZI</name>
<accession>A0AAX4IYL0</accession>
<dbReference type="Proteomes" id="UP001322277">
    <property type="component" value="Chromosome 9"/>
</dbReference>
<dbReference type="RefSeq" id="XP_062785474.1">
    <property type="nucleotide sequence ID" value="XM_062929423.1"/>
</dbReference>
<evidence type="ECO:0000313" key="2">
    <source>
        <dbReference type="Proteomes" id="UP001322277"/>
    </source>
</evidence>
<dbReference type="EMBL" id="CP137313">
    <property type="protein sequence ID" value="WQF88253.1"/>
    <property type="molecule type" value="Genomic_DNA"/>
</dbReference>
<protein>
    <submittedName>
        <fullName evidence="1">Uncharacterized protein</fullName>
    </submittedName>
</protein>
<dbReference type="KEGG" id="cdet:87949767"/>
<reference evidence="2" key="1">
    <citation type="journal article" date="2023" name="bioRxiv">
        <title>Complete genome of the Medicago anthracnose fungus, Colletotrichum destructivum, reveals a mini-chromosome-like region within a core chromosome.</title>
        <authorList>
            <person name="Lapalu N."/>
            <person name="Simon A."/>
            <person name="Lu A."/>
            <person name="Plaumann P.-L."/>
            <person name="Amselem J."/>
            <person name="Pigne S."/>
            <person name="Auger A."/>
            <person name="Koch C."/>
            <person name="Dallery J.-F."/>
            <person name="O'Connell R.J."/>
        </authorList>
    </citation>
    <scope>NUCLEOTIDE SEQUENCE [LARGE SCALE GENOMIC DNA]</scope>
    <source>
        <strain evidence="2">CBS 520.97</strain>
    </source>
</reference>
<sequence>MVLSGPAFGSDLAGEVGALDGSPEARVVVHAAPGGRGGMTVLRMVTNLPELLLLISVDDPGAQPCDAGEVTGREIITL</sequence>
<dbReference type="AlphaFoldDB" id="A0AAX4IYL0"/>
<organism evidence="1 2">
    <name type="scientific">Colletotrichum destructivum</name>
    <dbReference type="NCBI Taxonomy" id="34406"/>
    <lineage>
        <taxon>Eukaryota</taxon>
        <taxon>Fungi</taxon>
        <taxon>Dikarya</taxon>
        <taxon>Ascomycota</taxon>
        <taxon>Pezizomycotina</taxon>
        <taxon>Sordariomycetes</taxon>
        <taxon>Hypocreomycetidae</taxon>
        <taxon>Glomerellales</taxon>
        <taxon>Glomerellaceae</taxon>
        <taxon>Colletotrichum</taxon>
        <taxon>Colletotrichum destructivum species complex</taxon>
    </lineage>
</organism>
<proteinExistence type="predicted"/>
<gene>
    <name evidence="1" type="ORF">CDEST_13267</name>
</gene>
<dbReference type="GeneID" id="87949767"/>